<keyword evidence="2" id="KW-1185">Reference proteome</keyword>
<name>A0A4R2J6X6_9PSEU</name>
<accession>A0A4R2J6X6</accession>
<dbReference type="AlphaFoldDB" id="A0A4R2J6X6"/>
<evidence type="ECO:0000313" key="1">
    <source>
        <dbReference type="EMBL" id="TCO54813.1"/>
    </source>
</evidence>
<gene>
    <name evidence="1" type="ORF">EV192_108101</name>
</gene>
<dbReference type="Proteomes" id="UP000295680">
    <property type="component" value="Unassembled WGS sequence"/>
</dbReference>
<organism evidence="1 2">
    <name type="scientific">Actinocrispum wychmicini</name>
    <dbReference type="NCBI Taxonomy" id="1213861"/>
    <lineage>
        <taxon>Bacteria</taxon>
        <taxon>Bacillati</taxon>
        <taxon>Actinomycetota</taxon>
        <taxon>Actinomycetes</taxon>
        <taxon>Pseudonocardiales</taxon>
        <taxon>Pseudonocardiaceae</taxon>
        <taxon>Actinocrispum</taxon>
    </lineage>
</organism>
<comment type="caution">
    <text evidence="1">The sequence shown here is derived from an EMBL/GenBank/DDBJ whole genome shotgun (WGS) entry which is preliminary data.</text>
</comment>
<dbReference type="EMBL" id="SLWS01000008">
    <property type="protein sequence ID" value="TCO54813.1"/>
    <property type="molecule type" value="Genomic_DNA"/>
</dbReference>
<proteinExistence type="predicted"/>
<evidence type="ECO:0000313" key="2">
    <source>
        <dbReference type="Proteomes" id="UP000295680"/>
    </source>
</evidence>
<protein>
    <submittedName>
        <fullName evidence="1">Uncharacterized protein</fullName>
    </submittedName>
</protein>
<dbReference type="RefSeq" id="WP_132122606.1">
    <property type="nucleotide sequence ID" value="NZ_SLWS01000008.1"/>
</dbReference>
<reference evidence="1 2" key="1">
    <citation type="submission" date="2019-03" db="EMBL/GenBank/DDBJ databases">
        <title>Genomic Encyclopedia of Type Strains, Phase IV (KMG-IV): sequencing the most valuable type-strain genomes for metagenomic binning, comparative biology and taxonomic classification.</title>
        <authorList>
            <person name="Goeker M."/>
        </authorList>
    </citation>
    <scope>NUCLEOTIDE SEQUENCE [LARGE SCALE GENOMIC DNA]</scope>
    <source>
        <strain evidence="1 2">DSM 45934</strain>
    </source>
</reference>
<dbReference type="OrthoDB" id="6624031at2"/>
<sequence>MPVECTTGWEADLASYLTHERVKSAIVDTVRYAQLFAAGVRTVDEERSLISRQTTKLNRARPYWGLDDQLTCEDVERVLRAWQPAQR</sequence>